<evidence type="ECO:0000313" key="1">
    <source>
        <dbReference type="EMBL" id="MEU1952476.1"/>
    </source>
</evidence>
<reference evidence="1 2" key="1">
    <citation type="submission" date="2024-06" db="EMBL/GenBank/DDBJ databases">
        <title>The Natural Products Discovery Center: Release of the First 8490 Sequenced Strains for Exploring Actinobacteria Biosynthetic Diversity.</title>
        <authorList>
            <person name="Kalkreuter E."/>
            <person name="Kautsar S.A."/>
            <person name="Yang D."/>
            <person name="Bader C.D."/>
            <person name="Teijaro C.N."/>
            <person name="Fluegel L."/>
            <person name="Davis C.M."/>
            <person name="Simpson J.R."/>
            <person name="Lauterbach L."/>
            <person name="Steele A.D."/>
            <person name="Gui C."/>
            <person name="Meng S."/>
            <person name="Li G."/>
            <person name="Viehrig K."/>
            <person name="Ye F."/>
            <person name="Su P."/>
            <person name="Kiefer A.F."/>
            <person name="Nichols A."/>
            <person name="Cepeda A.J."/>
            <person name="Yan W."/>
            <person name="Fan B."/>
            <person name="Jiang Y."/>
            <person name="Adhikari A."/>
            <person name="Zheng C.-J."/>
            <person name="Schuster L."/>
            <person name="Cowan T.M."/>
            <person name="Smanski M.J."/>
            <person name="Chevrette M.G."/>
            <person name="De Carvalho L.P.S."/>
            <person name="Shen B."/>
        </authorList>
    </citation>
    <scope>NUCLEOTIDE SEQUENCE [LARGE SCALE GENOMIC DNA]</scope>
    <source>
        <strain evidence="1 2">NPDC019708</strain>
    </source>
</reference>
<dbReference type="Gene3D" id="3.90.190.20">
    <property type="entry name" value="Mur ligase, C-terminal domain"/>
    <property type="match status" value="1"/>
</dbReference>
<accession>A0ABV2WNL2</accession>
<keyword evidence="2" id="KW-1185">Reference proteome</keyword>
<protein>
    <submittedName>
        <fullName evidence="1">Uncharacterized protein</fullName>
    </submittedName>
</protein>
<comment type="caution">
    <text evidence="1">The sequence shown here is derived from an EMBL/GenBank/DDBJ whole genome shotgun (WGS) entry which is preliminary data.</text>
</comment>
<dbReference type="InterPro" id="IPR036615">
    <property type="entry name" value="Mur_ligase_C_dom_sf"/>
</dbReference>
<dbReference type="EMBL" id="JBEYBF010000006">
    <property type="protein sequence ID" value="MEU1952476.1"/>
    <property type="molecule type" value="Genomic_DNA"/>
</dbReference>
<gene>
    <name evidence="1" type="ORF">ABZ510_11490</name>
</gene>
<proteinExistence type="predicted"/>
<dbReference type="Proteomes" id="UP001550628">
    <property type="component" value="Unassembled WGS sequence"/>
</dbReference>
<organism evidence="1 2">
    <name type="scientific">Nocardia rhamnosiphila</name>
    <dbReference type="NCBI Taxonomy" id="426716"/>
    <lineage>
        <taxon>Bacteria</taxon>
        <taxon>Bacillati</taxon>
        <taxon>Actinomycetota</taxon>
        <taxon>Actinomycetes</taxon>
        <taxon>Mycobacteriales</taxon>
        <taxon>Nocardiaceae</taxon>
        <taxon>Nocardia</taxon>
    </lineage>
</organism>
<sequence length="51" mass="5042">MRELGDMAAALHADIGCYTADLGIGTLIAVGGSHAETLAAAAREAGTTRVA</sequence>
<evidence type="ECO:0000313" key="2">
    <source>
        <dbReference type="Proteomes" id="UP001550628"/>
    </source>
</evidence>
<name>A0ABV2WNL2_9NOCA</name>